<dbReference type="GO" id="GO:0005886">
    <property type="term" value="C:plasma membrane"/>
    <property type="evidence" value="ECO:0007669"/>
    <property type="project" value="UniProtKB-SubCell"/>
</dbReference>
<feature type="domain" description="Polysaccharide chain length determinant N-terminal" evidence="17">
    <location>
        <begin position="37"/>
        <end position="123"/>
    </location>
</feature>
<dbReference type="PANTHER" id="PTHR32309">
    <property type="entry name" value="TYROSINE-PROTEIN KINASE"/>
    <property type="match status" value="1"/>
</dbReference>
<dbReference type="GO" id="GO:0004713">
    <property type="term" value="F:protein tyrosine kinase activity"/>
    <property type="evidence" value="ECO:0007669"/>
    <property type="project" value="UniProtKB-KW"/>
</dbReference>
<evidence type="ECO:0000313" key="19">
    <source>
        <dbReference type="EMBL" id="AYJ86966.1"/>
    </source>
</evidence>
<dbReference type="Pfam" id="PF13614">
    <property type="entry name" value="AAA_31"/>
    <property type="match status" value="1"/>
</dbReference>
<keyword evidence="12 16" id="KW-1133">Transmembrane helix</keyword>
<dbReference type="OrthoDB" id="230260at2"/>
<evidence type="ECO:0000256" key="12">
    <source>
        <dbReference type="ARBA" id="ARBA00022989"/>
    </source>
</evidence>
<evidence type="ECO:0000256" key="14">
    <source>
        <dbReference type="ARBA" id="ARBA00023137"/>
    </source>
</evidence>
<keyword evidence="10 19" id="KW-0418">Kinase</keyword>
<evidence type="ECO:0000256" key="4">
    <source>
        <dbReference type="ARBA" id="ARBA00011903"/>
    </source>
</evidence>
<evidence type="ECO:0000256" key="5">
    <source>
        <dbReference type="ARBA" id="ARBA00022475"/>
    </source>
</evidence>
<reference evidence="19 20" key="1">
    <citation type="submission" date="2018-09" db="EMBL/GenBank/DDBJ databases">
        <title>Sphingomonas peninsula sp. nov., isolated from fildes peninsula, Antarctic soil.</title>
        <authorList>
            <person name="Yingchao G."/>
        </authorList>
    </citation>
    <scope>NUCLEOTIDE SEQUENCE [LARGE SCALE GENOMIC DNA]</scope>
    <source>
        <strain evidence="19 20">YZ-8</strain>
    </source>
</reference>
<dbReference type="InterPro" id="IPR003856">
    <property type="entry name" value="LPS_length_determ_N"/>
</dbReference>
<evidence type="ECO:0000256" key="10">
    <source>
        <dbReference type="ARBA" id="ARBA00022777"/>
    </source>
</evidence>
<evidence type="ECO:0000256" key="11">
    <source>
        <dbReference type="ARBA" id="ARBA00022840"/>
    </source>
</evidence>
<evidence type="ECO:0000256" key="6">
    <source>
        <dbReference type="ARBA" id="ARBA00022519"/>
    </source>
</evidence>
<name>A0A494TMD4_SPHPE</name>
<evidence type="ECO:0000256" key="2">
    <source>
        <dbReference type="ARBA" id="ARBA00007316"/>
    </source>
</evidence>
<keyword evidence="6" id="KW-0997">Cell inner membrane</keyword>
<dbReference type="InterPro" id="IPR027417">
    <property type="entry name" value="P-loop_NTPase"/>
</dbReference>
<comment type="subcellular location">
    <subcellularLocation>
        <location evidence="1">Cell inner membrane</location>
        <topology evidence="1">Multi-pass membrane protein</topology>
    </subcellularLocation>
</comment>
<keyword evidence="13 16" id="KW-0472">Membrane</keyword>
<keyword evidence="5" id="KW-1003">Cell membrane</keyword>
<dbReference type="SUPFAM" id="SSF52540">
    <property type="entry name" value="P-loop containing nucleoside triphosphate hydrolases"/>
    <property type="match status" value="1"/>
</dbReference>
<dbReference type="PANTHER" id="PTHR32309:SF13">
    <property type="entry name" value="FERRIC ENTEROBACTIN TRANSPORT PROTEIN FEPE"/>
    <property type="match status" value="1"/>
</dbReference>
<evidence type="ECO:0000256" key="16">
    <source>
        <dbReference type="SAM" id="Phobius"/>
    </source>
</evidence>
<evidence type="ECO:0000256" key="3">
    <source>
        <dbReference type="ARBA" id="ARBA00008883"/>
    </source>
</evidence>
<keyword evidence="20" id="KW-1185">Reference proteome</keyword>
<evidence type="ECO:0000259" key="17">
    <source>
        <dbReference type="Pfam" id="PF02706"/>
    </source>
</evidence>
<evidence type="ECO:0000313" key="20">
    <source>
        <dbReference type="Proteomes" id="UP000276254"/>
    </source>
</evidence>
<dbReference type="KEGG" id="spha:D3Y57_14740"/>
<dbReference type="InterPro" id="IPR050445">
    <property type="entry name" value="Bact_polysacc_biosynth/exp"/>
</dbReference>
<dbReference type="RefSeq" id="WP_121153786.1">
    <property type="nucleotide sequence ID" value="NZ_CP032829.1"/>
</dbReference>
<dbReference type="InterPro" id="IPR025669">
    <property type="entry name" value="AAA_dom"/>
</dbReference>
<organism evidence="19 20">
    <name type="scientific">Sphingomonas paeninsulae</name>
    <dbReference type="NCBI Taxonomy" id="2319844"/>
    <lineage>
        <taxon>Bacteria</taxon>
        <taxon>Pseudomonadati</taxon>
        <taxon>Pseudomonadota</taxon>
        <taxon>Alphaproteobacteria</taxon>
        <taxon>Sphingomonadales</taxon>
        <taxon>Sphingomonadaceae</taxon>
        <taxon>Sphingomonas</taxon>
    </lineage>
</organism>
<comment type="similarity">
    <text evidence="3">Belongs to the etk/wzc family.</text>
</comment>
<evidence type="ECO:0000256" key="15">
    <source>
        <dbReference type="ARBA" id="ARBA00051245"/>
    </source>
</evidence>
<evidence type="ECO:0000256" key="9">
    <source>
        <dbReference type="ARBA" id="ARBA00022741"/>
    </source>
</evidence>
<comment type="similarity">
    <text evidence="2">Belongs to the CpsD/CapB family.</text>
</comment>
<dbReference type="Gene3D" id="3.40.50.300">
    <property type="entry name" value="P-loop containing nucleotide triphosphate hydrolases"/>
    <property type="match status" value="1"/>
</dbReference>
<protein>
    <recommendedName>
        <fullName evidence="4">non-specific protein-tyrosine kinase</fullName>
        <ecNumber evidence="4">2.7.10.2</ecNumber>
    </recommendedName>
</protein>
<keyword evidence="8 16" id="KW-0812">Transmembrane</keyword>
<feature type="transmembrane region" description="Helical" evidence="16">
    <location>
        <begin position="46"/>
        <end position="66"/>
    </location>
</feature>
<dbReference type="EC" id="2.7.10.2" evidence="4"/>
<dbReference type="CDD" id="cd05387">
    <property type="entry name" value="BY-kinase"/>
    <property type="match status" value="1"/>
</dbReference>
<feature type="domain" description="AAA" evidence="18">
    <location>
        <begin position="537"/>
        <end position="677"/>
    </location>
</feature>
<sequence>MTLIPAEPHPDVAEPQATLETAESAVGNSSLLPDPRSLLIIFWRRIWTFVIVFAFIMGAAIAYATFAPKLYTSTASVLIEPRKADIVMPKEVAQPDQAAPADFIDTQILVLDSAQLSEKVVAALGLTEDAQFGGGASDQVEAPSPAQIRMRLATSAQRLQSAVNIRRAGQTSLIEIAVSTRSPAQSARIANEYVNQYLLSISTAKQAEDQQENAQIDSRLGQLRGEAETADRNLQMYKIANGLMSSEGATMAEQEASTLNQQVAASRAALAERQGRLAAARRQLTKGGGGGDVASALSSGTIGALRQQEADSSRTLAQLHSRYGPRHPAIAQEEQRLADVQRQIQLEIDRILSSLEAEVNVASSGLSSLLSSQSQSRSKLAGNASAQVGYMELERKAIAARTIYEAFLNKSRGTAARDGIERPLASLSSPAVAATAPSSPNVRLAYLVGLMSALTAALLAVALAEFLDGGIRTKLDVERRLGARYLGAVPDVESTLDGLRSTEEPHDYIVSHPLSTFAEALRSLRASVTLRGNRRPKVIAVTSALPREGKTTTAVSLARTLAMSGASTVLVDCDIRRHSASDILLEGREGHLLDVLAGTASLESSLLTDSATDLKILGTHRSPEDGRDLLAPSLVGPLLAALRTQFEYVVIDTAPVLGIADARSVASQADAVILLARWRRTSLRAADTALDLLMGTQAKVVGVALTMVDIRKFGSTGQEDVYGYHKKFKGYYVN</sequence>
<dbReference type="InterPro" id="IPR005702">
    <property type="entry name" value="Wzc-like_C"/>
</dbReference>
<dbReference type="EMBL" id="CP032829">
    <property type="protein sequence ID" value="AYJ86966.1"/>
    <property type="molecule type" value="Genomic_DNA"/>
</dbReference>
<accession>A0A494TMD4</accession>
<dbReference type="Pfam" id="PF02706">
    <property type="entry name" value="Wzz"/>
    <property type="match status" value="1"/>
</dbReference>
<evidence type="ECO:0000256" key="7">
    <source>
        <dbReference type="ARBA" id="ARBA00022679"/>
    </source>
</evidence>
<gene>
    <name evidence="19" type="ORF">D3Y57_14740</name>
</gene>
<comment type="catalytic activity">
    <reaction evidence="15">
        <text>L-tyrosyl-[protein] + ATP = O-phospho-L-tyrosyl-[protein] + ADP + H(+)</text>
        <dbReference type="Rhea" id="RHEA:10596"/>
        <dbReference type="Rhea" id="RHEA-COMP:10136"/>
        <dbReference type="Rhea" id="RHEA-COMP:20101"/>
        <dbReference type="ChEBI" id="CHEBI:15378"/>
        <dbReference type="ChEBI" id="CHEBI:30616"/>
        <dbReference type="ChEBI" id="CHEBI:46858"/>
        <dbReference type="ChEBI" id="CHEBI:61978"/>
        <dbReference type="ChEBI" id="CHEBI:456216"/>
        <dbReference type="EC" id="2.7.10.2"/>
    </reaction>
</comment>
<keyword evidence="9" id="KW-0547">Nucleotide-binding</keyword>
<keyword evidence="11" id="KW-0067">ATP-binding</keyword>
<evidence type="ECO:0000256" key="13">
    <source>
        <dbReference type="ARBA" id="ARBA00023136"/>
    </source>
</evidence>
<dbReference type="Proteomes" id="UP000276254">
    <property type="component" value="Chromosome"/>
</dbReference>
<evidence type="ECO:0000259" key="18">
    <source>
        <dbReference type="Pfam" id="PF13614"/>
    </source>
</evidence>
<keyword evidence="7" id="KW-0808">Transferase</keyword>
<evidence type="ECO:0000256" key="8">
    <source>
        <dbReference type="ARBA" id="ARBA00022692"/>
    </source>
</evidence>
<keyword evidence="14 19" id="KW-0829">Tyrosine-protein kinase</keyword>
<evidence type="ECO:0000256" key="1">
    <source>
        <dbReference type="ARBA" id="ARBA00004429"/>
    </source>
</evidence>
<dbReference type="AlphaFoldDB" id="A0A494TMD4"/>
<proteinExistence type="inferred from homology"/>